<dbReference type="Pfam" id="PF01592">
    <property type="entry name" value="NifU_N"/>
    <property type="match status" value="1"/>
</dbReference>
<evidence type="ECO:0000259" key="1">
    <source>
        <dbReference type="Pfam" id="PF01592"/>
    </source>
</evidence>
<sequence>MQFNDLYQEILLDHYKHPRNRRDLSHIPDSHLHNNPTCGDSVKLEVDVKDGIIEKVYFDGHGCAIDMASASIMTDIVKGKSKEEAISFVENVLAVLRGESKEPLDNYGDLVVFSGLRDYPVRVKCATLPWHALLAELKSLK</sequence>
<dbReference type="CDD" id="cd06664">
    <property type="entry name" value="IscU_like"/>
    <property type="match status" value="1"/>
</dbReference>
<evidence type="ECO:0000313" key="3">
    <source>
        <dbReference type="Proteomes" id="UP001466331"/>
    </source>
</evidence>
<dbReference type="SUPFAM" id="SSF82649">
    <property type="entry name" value="SufE/NifU"/>
    <property type="match status" value="1"/>
</dbReference>
<dbReference type="RefSeq" id="WP_420070211.1">
    <property type="nucleotide sequence ID" value="NZ_JBCHKQ010000005.1"/>
</dbReference>
<evidence type="ECO:0000313" key="2">
    <source>
        <dbReference type="EMBL" id="MEM5948760.1"/>
    </source>
</evidence>
<keyword evidence="3" id="KW-1185">Reference proteome</keyword>
<protein>
    <submittedName>
        <fullName evidence="2">Fe-S cluster assembly sulfur transfer protein SufU</fullName>
    </submittedName>
</protein>
<dbReference type="PANTHER" id="PTHR10093">
    <property type="entry name" value="IRON-SULFUR CLUSTER ASSEMBLY ENZYME NIFU HOMOLOG"/>
    <property type="match status" value="1"/>
</dbReference>
<dbReference type="Proteomes" id="UP001466331">
    <property type="component" value="Unassembled WGS sequence"/>
</dbReference>
<proteinExistence type="predicted"/>
<accession>A0ABU9UFJ6</accession>
<dbReference type="Gene3D" id="3.90.1010.10">
    <property type="match status" value="1"/>
</dbReference>
<gene>
    <name evidence="2" type="primary">sufU</name>
    <name evidence="2" type="ORF">WKV44_09440</name>
</gene>
<organism evidence="2 3">
    <name type="scientific">Rarispira pelagica</name>
    <dbReference type="NCBI Taxonomy" id="3141764"/>
    <lineage>
        <taxon>Bacteria</taxon>
        <taxon>Pseudomonadati</taxon>
        <taxon>Spirochaetota</taxon>
        <taxon>Spirochaetia</taxon>
        <taxon>Winmispirales</taxon>
        <taxon>Winmispiraceae</taxon>
        <taxon>Rarispira</taxon>
    </lineage>
</organism>
<dbReference type="EMBL" id="JBCHKQ010000005">
    <property type="protein sequence ID" value="MEM5948760.1"/>
    <property type="molecule type" value="Genomic_DNA"/>
</dbReference>
<comment type="caution">
    <text evidence="2">The sequence shown here is derived from an EMBL/GenBank/DDBJ whole genome shotgun (WGS) entry which is preliminary data.</text>
</comment>
<dbReference type="InterPro" id="IPR002871">
    <property type="entry name" value="NIF_FeS_clus_asmbl_NifU_N"/>
</dbReference>
<dbReference type="NCBIfam" id="TIGR01994">
    <property type="entry name" value="SUF_scaf_2"/>
    <property type="match status" value="1"/>
</dbReference>
<name>A0ABU9UFJ6_9SPIR</name>
<reference evidence="2 3" key="1">
    <citation type="submission" date="2024-03" db="EMBL/GenBank/DDBJ databases">
        <title>Ignisphaera cupida sp. nov., a hyperthermophilic hydrolytic archaeon from a hot spring of Kamchatka, and proposal of Ignisphaeraceae fam. nov.</title>
        <authorList>
            <person name="Podosokorskaya O.A."/>
            <person name="Elcheninov A.G."/>
            <person name="Maltseva A.I."/>
            <person name="Zayulina K.S."/>
            <person name="Novikov A."/>
            <person name="Merkel A.Y."/>
        </authorList>
    </citation>
    <scope>NUCLEOTIDE SEQUENCE [LARGE SCALE GENOMIC DNA]</scope>
    <source>
        <strain evidence="2 3">38H-sp</strain>
    </source>
</reference>
<feature type="domain" description="NIF system FeS cluster assembly NifU N-terminal" evidence="1">
    <location>
        <begin position="7"/>
        <end position="125"/>
    </location>
</feature>